<evidence type="ECO:0000313" key="3">
    <source>
        <dbReference type="Proteomes" id="UP000245634"/>
    </source>
</evidence>
<proteinExistence type="predicted"/>
<dbReference type="Proteomes" id="UP000245634">
    <property type="component" value="Unassembled WGS sequence"/>
</dbReference>
<keyword evidence="3" id="KW-1185">Reference proteome</keyword>
<organism evidence="2 3">
    <name type="scientific">Tumebacillus permanentifrigoris</name>
    <dbReference type="NCBI Taxonomy" id="378543"/>
    <lineage>
        <taxon>Bacteria</taxon>
        <taxon>Bacillati</taxon>
        <taxon>Bacillota</taxon>
        <taxon>Bacilli</taxon>
        <taxon>Bacillales</taxon>
        <taxon>Alicyclobacillaceae</taxon>
        <taxon>Tumebacillus</taxon>
    </lineage>
</organism>
<protein>
    <submittedName>
        <fullName evidence="2">Uncharacterized protein</fullName>
    </submittedName>
</protein>
<feature type="coiled-coil region" evidence="1">
    <location>
        <begin position="44"/>
        <end position="71"/>
    </location>
</feature>
<evidence type="ECO:0000256" key="1">
    <source>
        <dbReference type="SAM" id="Coils"/>
    </source>
</evidence>
<gene>
    <name evidence="2" type="ORF">C7459_11780</name>
</gene>
<accession>A0A316D6B1</accession>
<sequence length="72" mass="8435">MRDGVRQVVRKPVEFNLGKEEDYLAHEYLKQIPNFAGFVKKQLANAERQRRERLKAQLNATQHSAAQRQAEQ</sequence>
<reference evidence="2 3" key="1">
    <citation type="submission" date="2018-05" db="EMBL/GenBank/DDBJ databases">
        <title>Genomic Encyclopedia of Type Strains, Phase IV (KMG-IV): sequencing the most valuable type-strain genomes for metagenomic binning, comparative biology and taxonomic classification.</title>
        <authorList>
            <person name="Goeker M."/>
        </authorList>
    </citation>
    <scope>NUCLEOTIDE SEQUENCE [LARGE SCALE GENOMIC DNA]</scope>
    <source>
        <strain evidence="2 3">DSM 18773</strain>
    </source>
</reference>
<dbReference type="OrthoDB" id="9950888at2"/>
<keyword evidence="1" id="KW-0175">Coiled coil</keyword>
<evidence type="ECO:0000313" key="2">
    <source>
        <dbReference type="EMBL" id="PWK07481.1"/>
    </source>
</evidence>
<dbReference type="EMBL" id="QGGL01000017">
    <property type="protein sequence ID" value="PWK07481.1"/>
    <property type="molecule type" value="Genomic_DNA"/>
</dbReference>
<dbReference type="AlphaFoldDB" id="A0A316D6B1"/>
<comment type="caution">
    <text evidence="2">The sequence shown here is derived from an EMBL/GenBank/DDBJ whole genome shotgun (WGS) entry which is preliminary data.</text>
</comment>
<dbReference type="RefSeq" id="WP_109690643.1">
    <property type="nucleotide sequence ID" value="NZ_QGGL01000017.1"/>
</dbReference>
<name>A0A316D6B1_9BACL</name>